<dbReference type="Gene3D" id="1.10.10.10">
    <property type="entry name" value="Winged helix-like DNA-binding domain superfamily/Winged helix DNA-binding domain"/>
    <property type="match status" value="1"/>
</dbReference>
<evidence type="ECO:0000256" key="4">
    <source>
        <dbReference type="ARBA" id="ARBA00023163"/>
    </source>
</evidence>
<sequence length="205" mass="24012">MEISPNLSEKARVDLDLVLRARNGEERAFVELHTKYKSKLYFLAMRMVKNESDAEDLVIETLSKAFRNIHQYEPRFAFSSWLYKIATNNCIDFQRRKRMSLVDYDTSSRTMNESQAGSSQLISQLNDPEEMLIQQQNLERVKGLVEQLQPKYRELVKLRFFDEYTYEEISIALNLPMGTVKAQLFRARELLHEMLGSGCSNLLQE</sequence>
<evidence type="ECO:0000256" key="3">
    <source>
        <dbReference type="ARBA" id="ARBA00023082"/>
    </source>
</evidence>
<dbReference type="PATRIC" id="fig|1702214.3.peg.2116"/>
<dbReference type="AlphaFoldDB" id="A0A0Q4B863"/>
<comment type="caution">
    <text evidence="7">The sequence shown here is derived from an EMBL/GenBank/DDBJ whole genome shotgun (WGS) entry which is preliminary data.</text>
</comment>
<dbReference type="InterPro" id="IPR013249">
    <property type="entry name" value="RNA_pol_sigma70_r4_t2"/>
</dbReference>
<dbReference type="PANTHER" id="PTHR43133">
    <property type="entry name" value="RNA POLYMERASE ECF-TYPE SIGMA FACTO"/>
    <property type="match status" value="1"/>
</dbReference>
<evidence type="ECO:0000313" key="7">
    <source>
        <dbReference type="EMBL" id="KQM09416.1"/>
    </source>
</evidence>
<dbReference type="PANTHER" id="PTHR43133:SF51">
    <property type="entry name" value="RNA POLYMERASE SIGMA FACTOR"/>
    <property type="match status" value="1"/>
</dbReference>
<dbReference type="GO" id="GO:0006352">
    <property type="term" value="P:DNA-templated transcription initiation"/>
    <property type="evidence" value="ECO:0007669"/>
    <property type="project" value="InterPro"/>
</dbReference>
<dbReference type="Pfam" id="PF04542">
    <property type="entry name" value="Sigma70_r2"/>
    <property type="match status" value="1"/>
</dbReference>
<dbReference type="InterPro" id="IPR007627">
    <property type="entry name" value="RNA_pol_sigma70_r2"/>
</dbReference>
<evidence type="ECO:0000313" key="8">
    <source>
        <dbReference type="Proteomes" id="UP000054172"/>
    </source>
</evidence>
<dbReference type="EMBL" id="LIIK01000005">
    <property type="protein sequence ID" value="KQM09416.1"/>
    <property type="molecule type" value="Genomic_DNA"/>
</dbReference>
<accession>A0A0Q4B863</accession>
<dbReference type="Proteomes" id="UP000054172">
    <property type="component" value="Unassembled WGS sequence"/>
</dbReference>
<dbReference type="STRING" id="1702214.AL399_01705"/>
<dbReference type="NCBIfam" id="TIGR02937">
    <property type="entry name" value="sigma70-ECF"/>
    <property type="match status" value="1"/>
</dbReference>
<dbReference type="InterPro" id="IPR039425">
    <property type="entry name" value="RNA_pol_sigma-70-like"/>
</dbReference>
<dbReference type="CDD" id="cd06171">
    <property type="entry name" value="Sigma70_r4"/>
    <property type="match status" value="1"/>
</dbReference>
<dbReference type="SUPFAM" id="SSF88659">
    <property type="entry name" value="Sigma3 and sigma4 domains of RNA polymerase sigma factors"/>
    <property type="match status" value="1"/>
</dbReference>
<proteinExistence type="inferred from homology"/>
<dbReference type="GO" id="GO:0003677">
    <property type="term" value="F:DNA binding"/>
    <property type="evidence" value="ECO:0007669"/>
    <property type="project" value="InterPro"/>
</dbReference>
<keyword evidence="8" id="KW-1185">Reference proteome</keyword>
<dbReference type="InterPro" id="IPR013325">
    <property type="entry name" value="RNA_pol_sigma_r2"/>
</dbReference>
<keyword evidence="2" id="KW-0805">Transcription regulation</keyword>
<feature type="domain" description="RNA polymerase sigma-70 region 2" evidence="5">
    <location>
        <begin position="33"/>
        <end position="98"/>
    </location>
</feature>
<gene>
    <name evidence="7" type="ORF">AL399_01705</name>
</gene>
<evidence type="ECO:0000259" key="6">
    <source>
        <dbReference type="Pfam" id="PF08281"/>
    </source>
</evidence>
<dbReference type="InterPro" id="IPR013324">
    <property type="entry name" value="RNA_pol_sigma_r3/r4-like"/>
</dbReference>
<evidence type="ECO:0000256" key="2">
    <source>
        <dbReference type="ARBA" id="ARBA00023015"/>
    </source>
</evidence>
<dbReference type="GO" id="GO:0016987">
    <property type="term" value="F:sigma factor activity"/>
    <property type="evidence" value="ECO:0007669"/>
    <property type="project" value="UniProtKB-KW"/>
</dbReference>
<dbReference type="InterPro" id="IPR036388">
    <property type="entry name" value="WH-like_DNA-bd_sf"/>
</dbReference>
<dbReference type="InterPro" id="IPR014284">
    <property type="entry name" value="RNA_pol_sigma-70_dom"/>
</dbReference>
<keyword evidence="3" id="KW-0731">Sigma factor</keyword>
<protein>
    <submittedName>
        <fullName evidence="7">RNA polymerase subunit sigma-24</fullName>
    </submittedName>
</protein>
<reference evidence="7" key="1">
    <citation type="submission" date="2015-08" db="EMBL/GenBank/DDBJ databases">
        <title>Candidatus Bacteriodes Periocalifornicus.</title>
        <authorList>
            <person name="McLean J.S."/>
            <person name="Kelley S."/>
        </authorList>
    </citation>
    <scope>NUCLEOTIDE SEQUENCE [LARGE SCALE GENOMIC DNA]</scope>
    <source>
        <strain evidence="7">12B</strain>
    </source>
</reference>
<dbReference type="SUPFAM" id="SSF88946">
    <property type="entry name" value="Sigma2 domain of RNA polymerase sigma factors"/>
    <property type="match status" value="1"/>
</dbReference>
<name>A0A0Q4B863_9BACT</name>
<keyword evidence="4" id="KW-0804">Transcription</keyword>
<organism evidence="7 8">
    <name type="scientific">Candidatus [Bacteroides] periocalifornicus</name>
    <dbReference type="NCBI Taxonomy" id="1702214"/>
    <lineage>
        <taxon>Bacteria</taxon>
        <taxon>Pseudomonadati</taxon>
        <taxon>Bacteroidota</taxon>
    </lineage>
</organism>
<evidence type="ECO:0000256" key="1">
    <source>
        <dbReference type="ARBA" id="ARBA00010641"/>
    </source>
</evidence>
<dbReference type="Pfam" id="PF08281">
    <property type="entry name" value="Sigma70_r4_2"/>
    <property type="match status" value="1"/>
</dbReference>
<comment type="similarity">
    <text evidence="1">Belongs to the sigma-70 factor family. ECF subfamily.</text>
</comment>
<feature type="domain" description="RNA polymerase sigma factor 70 region 4 type 2" evidence="6">
    <location>
        <begin position="140"/>
        <end position="191"/>
    </location>
</feature>
<evidence type="ECO:0000259" key="5">
    <source>
        <dbReference type="Pfam" id="PF04542"/>
    </source>
</evidence>
<dbReference type="Gene3D" id="1.10.1740.10">
    <property type="match status" value="1"/>
</dbReference>